<dbReference type="SUPFAM" id="SSF53448">
    <property type="entry name" value="Nucleotide-diphospho-sugar transferases"/>
    <property type="match status" value="1"/>
</dbReference>
<gene>
    <name evidence="2" type="ORF">TPL01_14350</name>
</gene>
<dbReference type="Proteomes" id="UP000321337">
    <property type="component" value="Unassembled WGS sequence"/>
</dbReference>
<sequence length="326" mass="36723">MTYPSVSIIMPVYNGAKYLAGAIDSVLAQTWPAIQLILVNDCATDNSAEIIQGYLPDPRITYITNRTNSGVATSRNVALEHATGAFIAFHDQDDLWLPDKLALQMAALRRHPEVGLLHTRYARIDSEGALLPEYRALNQDAFGNRAAETIVDNVFEEIFISNDIQPLTSLIPKKVLDEVGWFNPDLPGVDDYELWLRIARRYPVGHLQTITGFWRQHAAQQSKQGYAMLLIRLKAMDTFLAADPDAAKSVTRAALVARMHGMNRGVANHYFYNLQDYRTARQYFKKALKFKPGDVGSRVKLAYCVLPNPARNLLRQLRNSLKRQHG</sequence>
<keyword evidence="3" id="KW-1185">Reference proteome</keyword>
<dbReference type="PANTHER" id="PTHR43685:SF11">
    <property type="entry name" value="GLYCOSYLTRANSFERASE TAGX-RELATED"/>
    <property type="match status" value="1"/>
</dbReference>
<accession>A0A512L768</accession>
<organism evidence="2 3">
    <name type="scientific">Sulfuriferula plumbiphila</name>
    <dbReference type="NCBI Taxonomy" id="171865"/>
    <lineage>
        <taxon>Bacteria</taxon>
        <taxon>Pseudomonadati</taxon>
        <taxon>Pseudomonadota</taxon>
        <taxon>Betaproteobacteria</taxon>
        <taxon>Nitrosomonadales</taxon>
        <taxon>Sulfuricellaceae</taxon>
        <taxon>Sulfuriferula</taxon>
    </lineage>
</organism>
<comment type="caution">
    <text evidence="2">The sequence shown here is derived from an EMBL/GenBank/DDBJ whole genome shotgun (WGS) entry which is preliminary data.</text>
</comment>
<reference evidence="2 3" key="1">
    <citation type="submission" date="2019-07" db="EMBL/GenBank/DDBJ databases">
        <title>Whole genome shotgun sequence of Thiobacillus plumbophilus NBRC 107929.</title>
        <authorList>
            <person name="Hosoyama A."/>
            <person name="Uohara A."/>
            <person name="Ohji S."/>
            <person name="Ichikawa N."/>
        </authorList>
    </citation>
    <scope>NUCLEOTIDE SEQUENCE [LARGE SCALE GENOMIC DNA]</scope>
    <source>
        <strain evidence="2 3">NBRC 107929</strain>
    </source>
</reference>
<feature type="domain" description="Glycosyltransferase 2-like" evidence="1">
    <location>
        <begin position="7"/>
        <end position="135"/>
    </location>
</feature>
<dbReference type="AlphaFoldDB" id="A0A512L768"/>
<dbReference type="RefSeq" id="WP_147072224.1">
    <property type="nucleotide sequence ID" value="NZ_AP021884.1"/>
</dbReference>
<evidence type="ECO:0000313" key="2">
    <source>
        <dbReference type="EMBL" id="GEP30297.1"/>
    </source>
</evidence>
<dbReference type="InterPro" id="IPR029044">
    <property type="entry name" value="Nucleotide-diphossugar_trans"/>
</dbReference>
<dbReference type="InterPro" id="IPR001173">
    <property type="entry name" value="Glyco_trans_2-like"/>
</dbReference>
<protein>
    <recommendedName>
        <fullName evidence="1">Glycosyltransferase 2-like domain-containing protein</fullName>
    </recommendedName>
</protein>
<dbReference type="Gene3D" id="3.90.550.10">
    <property type="entry name" value="Spore Coat Polysaccharide Biosynthesis Protein SpsA, Chain A"/>
    <property type="match status" value="1"/>
</dbReference>
<dbReference type="PANTHER" id="PTHR43685">
    <property type="entry name" value="GLYCOSYLTRANSFERASE"/>
    <property type="match status" value="1"/>
</dbReference>
<proteinExistence type="predicted"/>
<dbReference type="Pfam" id="PF00535">
    <property type="entry name" value="Glycos_transf_2"/>
    <property type="match status" value="1"/>
</dbReference>
<evidence type="ECO:0000313" key="3">
    <source>
        <dbReference type="Proteomes" id="UP000321337"/>
    </source>
</evidence>
<dbReference type="OrthoDB" id="433681at2"/>
<name>A0A512L768_9PROT</name>
<evidence type="ECO:0000259" key="1">
    <source>
        <dbReference type="Pfam" id="PF00535"/>
    </source>
</evidence>
<dbReference type="InterPro" id="IPR050834">
    <property type="entry name" value="Glycosyltransf_2"/>
</dbReference>
<dbReference type="EMBL" id="BKAD01000012">
    <property type="protein sequence ID" value="GEP30297.1"/>
    <property type="molecule type" value="Genomic_DNA"/>
</dbReference>